<evidence type="ECO:0000256" key="2">
    <source>
        <dbReference type="ARBA" id="ARBA00022989"/>
    </source>
</evidence>
<dbReference type="Gene3D" id="1.20.1250.20">
    <property type="entry name" value="MFS general substrate transporter like domains"/>
    <property type="match status" value="1"/>
</dbReference>
<feature type="transmembrane region" description="Helical" evidence="4">
    <location>
        <begin position="242"/>
        <end position="263"/>
    </location>
</feature>
<evidence type="ECO:0000313" key="5">
    <source>
        <dbReference type="EMBL" id="RDU67151.1"/>
    </source>
</evidence>
<dbReference type="RefSeq" id="WP_115542448.1">
    <property type="nucleotide sequence ID" value="NZ_NXLQ01000002.1"/>
</dbReference>
<dbReference type="SUPFAM" id="SSF103473">
    <property type="entry name" value="MFS general substrate transporter"/>
    <property type="match status" value="1"/>
</dbReference>
<sequence>MNVSNLLVWLNFFVADVRDGLGPFMGVFLQNHGFGEAQIGLIHTITHLLALSLSIPFGILIDKTPHKKPLIAFCIALIMIFCILNLFFPHFYFTLLAQSAIALSGVFLAPAFAAITLGIVGYRDYPLQCARNEAYKHAGSVFGAVLCFIFAFYFGIASVFVITACLGGISLVILGCIKQGSIDDKIACGASSRNILPSGFFIVFFDKSVLFVSFLMFCFHLSNAAMLPLLSQRAFTLGIDTSGAHAAATIIIAQTTMIFTAFLSGKYISADSQNPSNIESHKTSDTPAKREIYTQNLRVYFWLLCACFVALIVRGVIAAFFDGIGGMVFVQVLDGVGAGIIGVILPIFIMIILKGSGHINTGLSIALTSGGIGGALSGSIAGYFAQYYGYDFAYLFLASIAFAGLLILFVGHRAIRIFH</sequence>
<dbReference type="InterPro" id="IPR036259">
    <property type="entry name" value="MFS_trans_sf"/>
</dbReference>
<feature type="transmembrane region" description="Helical" evidence="4">
    <location>
        <begin position="70"/>
        <end position="88"/>
    </location>
</feature>
<feature type="transmembrane region" description="Helical" evidence="4">
    <location>
        <begin position="39"/>
        <end position="61"/>
    </location>
</feature>
<feature type="transmembrane region" description="Helical" evidence="4">
    <location>
        <begin position="100"/>
        <end position="122"/>
    </location>
</feature>
<feature type="transmembrane region" description="Helical" evidence="4">
    <location>
        <begin position="392"/>
        <end position="411"/>
    </location>
</feature>
<feature type="transmembrane region" description="Helical" evidence="4">
    <location>
        <begin position="159"/>
        <end position="177"/>
    </location>
</feature>
<reference evidence="5 6" key="1">
    <citation type="submission" date="2018-04" db="EMBL/GenBank/DDBJ databases">
        <title>Novel Campyloabacter and Helicobacter Species and Strains.</title>
        <authorList>
            <person name="Mannion A.J."/>
            <person name="Shen Z."/>
            <person name="Fox J.G."/>
        </authorList>
    </citation>
    <scope>NUCLEOTIDE SEQUENCE [LARGE SCALE GENOMIC DNA]</scope>
    <source>
        <strain evidence="5 6">MIT 17-337</strain>
    </source>
</reference>
<evidence type="ECO:0000256" key="3">
    <source>
        <dbReference type="ARBA" id="ARBA00023136"/>
    </source>
</evidence>
<evidence type="ECO:0000256" key="1">
    <source>
        <dbReference type="ARBA" id="ARBA00022692"/>
    </source>
</evidence>
<dbReference type="GO" id="GO:0022857">
    <property type="term" value="F:transmembrane transporter activity"/>
    <property type="evidence" value="ECO:0007669"/>
    <property type="project" value="InterPro"/>
</dbReference>
<comment type="caution">
    <text evidence="5">The sequence shown here is derived from an EMBL/GenBank/DDBJ whole genome shotgun (WGS) entry which is preliminary data.</text>
</comment>
<feature type="transmembrane region" description="Helical" evidence="4">
    <location>
        <begin position="198"/>
        <end position="222"/>
    </location>
</feature>
<accession>A0A3D8IRC8</accession>
<dbReference type="EMBL" id="NXLQ01000002">
    <property type="protein sequence ID" value="RDU67151.1"/>
    <property type="molecule type" value="Genomic_DNA"/>
</dbReference>
<dbReference type="OrthoDB" id="9812574at2"/>
<keyword evidence="6" id="KW-1185">Reference proteome</keyword>
<gene>
    <name evidence="5" type="ORF">CQA53_02560</name>
</gene>
<feature type="transmembrane region" description="Helical" evidence="4">
    <location>
        <begin position="365"/>
        <end position="386"/>
    </location>
</feature>
<feature type="transmembrane region" description="Helical" evidence="4">
    <location>
        <begin position="299"/>
        <end position="321"/>
    </location>
</feature>
<feature type="transmembrane region" description="Helical" evidence="4">
    <location>
        <begin position="134"/>
        <end position="153"/>
    </location>
</feature>
<evidence type="ECO:0000313" key="6">
    <source>
        <dbReference type="Proteomes" id="UP000256379"/>
    </source>
</evidence>
<feature type="transmembrane region" description="Helical" evidence="4">
    <location>
        <begin position="327"/>
        <end position="353"/>
    </location>
</feature>
<dbReference type="Pfam" id="PF07690">
    <property type="entry name" value="MFS_1"/>
    <property type="match status" value="1"/>
</dbReference>
<evidence type="ECO:0000256" key="4">
    <source>
        <dbReference type="SAM" id="Phobius"/>
    </source>
</evidence>
<dbReference type="AlphaFoldDB" id="A0A3D8IRC8"/>
<protein>
    <submittedName>
        <fullName evidence="5">MFS transporter</fullName>
    </submittedName>
</protein>
<organism evidence="5 6">
    <name type="scientific">Helicobacter didelphidarum</name>
    <dbReference type="NCBI Taxonomy" id="2040648"/>
    <lineage>
        <taxon>Bacteria</taxon>
        <taxon>Pseudomonadati</taxon>
        <taxon>Campylobacterota</taxon>
        <taxon>Epsilonproteobacteria</taxon>
        <taxon>Campylobacterales</taxon>
        <taxon>Helicobacteraceae</taxon>
        <taxon>Helicobacter</taxon>
    </lineage>
</organism>
<keyword evidence="1 4" id="KW-0812">Transmembrane</keyword>
<keyword evidence="2 4" id="KW-1133">Transmembrane helix</keyword>
<dbReference type="PANTHER" id="PTHR23539">
    <property type="entry name" value="MFS TRANSPORTER"/>
    <property type="match status" value="1"/>
</dbReference>
<dbReference type="Proteomes" id="UP000256379">
    <property type="component" value="Unassembled WGS sequence"/>
</dbReference>
<proteinExistence type="predicted"/>
<keyword evidence="3 4" id="KW-0472">Membrane</keyword>
<dbReference type="PANTHER" id="PTHR23539:SF1">
    <property type="entry name" value="MAJOR FACILITATOR SUPERFAMILY (MFS) PROFILE DOMAIN-CONTAINING PROTEIN"/>
    <property type="match status" value="1"/>
</dbReference>
<name>A0A3D8IRC8_9HELI</name>
<dbReference type="InterPro" id="IPR011701">
    <property type="entry name" value="MFS"/>
</dbReference>